<feature type="transmembrane region" description="Helical" evidence="9">
    <location>
        <begin position="7"/>
        <end position="31"/>
    </location>
</feature>
<dbReference type="GO" id="GO:0006679">
    <property type="term" value="P:glucosylceramide biosynthetic process"/>
    <property type="evidence" value="ECO:0007669"/>
    <property type="project" value="TreeGrafter"/>
</dbReference>
<comment type="subcellular location">
    <subcellularLocation>
        <location evidence="1">Membrane</location>
        <topology evidence="1">Multi-pass membrane protein</topology>
    </subcellularLocation>
</comment>
<dbReference type="EMBL" id="CP001344">
    <property type="protein sequence ID" value="ACL43972.1"/>
    <property type="molecule type" value="Genomic_DNA"/>
</dbReference>
<keyword evidence="8 9" id="KW-0472">Membrane</keyword>
<dbReference type="SUPFAM" id="SSF53448">
    <property type="entry name" value="Nucleotide-diphospho-sugar transferases"/>
    <property type="match status" value="1"/>
</dbReference>
<gene>
    <name evidence="10" type="ordered locus">Cyan7425_1602</name>
</gene>
<dbReference type="HOGENOM" id="CLU_030898_2_0_3"/>
<reference evidence="10" key="1">
    <citation type="submission" date="2009-01" db="EMBL/GenBank/DDBJ databases">
        <title>Complete sequence of chromosome Cyanothece sp. PCC 7425.</title>
        <authorList>
            <consortium name="US DOE Joint Genome Institute"/>
            <person name="Lucas S."/>
            <person name="Copeland A."/>
            <person name="Lapidus A."/>
            <person name="Glavina del Rio T."/>
            <person name="Dalin E."/>
            <person name="Tice H."/>
            <person name="Bruce D."/>
            <person name="Goodwin L."/>
            <person name="Pitluck S."/>
            <person name="Sims D."/>
            <person name="Meineke L."/>
            <person name="Brettin T."/>
            <person name="Detter J.C."/>
            <person name="Han C."/>
            <person name="Larimer F."/>
            <person name="Land M."/>
            <person name="Hauser L."/>
            <person name="Kyrpides N."/>
            <person name="Ovchinnikova G."/>
            <person name="Liberton M."/>
            <person name="Stoeckel J."/>
            <person name="Banerjee A."/>
            <person name="Singh A."/>
            <person name="Page L."/>
            <person name="Sato H."/>
            <person name="Zhao L."/>
            <person name="Sherman L."/>
            <person name="Pakrasi H."/>
            <person name="Richardson P."/>
        </authorList>
    </citation>
    <scope>NUCLEOTIDE SEQUENCE</scope>
    <source>
        <strain evidence="10">PCC 7425</strain>
    </source>
</reference>
<dbReference type="OrthoDB" id="9814255at2"/>
<evidence type="ECO:0000256" key="1">
    <source>
        <dbReference type="ARBA" id="ARBA00004141"/>
    </source>
</evidence>
<accession>B8HQI2</accession>
<keyword evidence="4" id="KW-0328">Glycosyltransferase</keyword>
<comment type="pathway">
    <text evidence="3">Sphingolipid metabolism.</text>
</comment>
<dbReference type="GO" id="GO:0008120">
    <property type="term" value="F:ceramide glucosyltransferase activity"/>
    <property type="evidence" value="ECO:0007669"/>
    <property type="project" value="TreeGrafter"/>
</dbReference>
<proteinExistence type="predicted"/>
<dbReference type="KEGG" id="cyn:Cyan7425_1602"/>
<organism evidence="10">
    <name type="scientific">Cyanothece sp. (strain PCC 7425 / ATCC 29141)</name>
    <dbReference type="NCBI Taxonomy" id="395961"/>
    <lineage>
        <taxon>Bacteria</taxon>
        <taxon>Bacillati</taxon>
        <taxon>Cyanobacteriota</taxon>
        <taxon>Cyanophyceae</taxon>
        <taxon>Gomontiellales</taxon>
        <taxon>Cyanothecaceae</taxon>
        <taxon>Cyanothece</taxon>
    </lineage>
</organism>
<comment type="pathway">
    <text evidence="2">Lipid metabolism; sphingolipid metabolism.</text>
</comment>
<dbReference type="InterPro" id="IPR029044">
    <property type="entry name" value="Nucleotide-diphossugar_trans"/>
</dbReference>
<keyword evidence="5 10" id="KW-0808">Transferase</keyword>
<keyword evidence="7 9" id="KW-1133">Transmembrane helix</keyword>
<evidence type="ECO:0000256" key="2">
    <source>
        <dbReference type="ARBA" id="ARBA00004760"/>
    </source>
</evidence>
<keyword evidence="6 9" id="KW-0812">Transmembrane</keyword>
<dbReference type="STRING" id="395961.Cyan7425_1602"/>
<evidence type="ECO:0000256" key="8">
    <source>
        <dbReference type="ARBA" id="ARBA00023136"/>
    </source>
</evidence>
<dbReference type="PANTHER" id="PTHR12726:SF0">
    <property type="entry name" value="CERAMIDE GLUCOSYLTRANSFERASE"/>
    <property type="match status" value="1"/>
</dbReference>
<evidence type="ECO:0000313" key="10">
    <source>
        <dbReference type="EMBL" id="ACL43972.1"/>
    </source>
</evidence>
<evidence type="ECO:0000256" key="9">
    <source>
        <dbReference type="SAM" id="Phobius"/>
    </source>
</evidence>
<dbReference type="CAZy" id="GT21">
    <property type="family name" value="Glycosyltransferase Family 21"/>
</dbReference>
<evidence type="ECO:0000256" key="5">
    <source>
        <dbReference type="ARBA" id="ARBA00022679"/>
    </source>
</evidence>
<dbReference type="AlphaFoldDB" id="B8HQI2"/>
<protein>
    <submittedName>
        <fullName evidence="10">Glycosyl transferase family 2</fullName>
    </submittedName>
</protein>
<dbReference type="Pfam" id="PF13506">
    <property type="entry name" value="Glyco_transf_21"/>
    <property type="match status" value="1"/>
</dbReference>
<dbReference type="GO" id="GO:0016020">
    <property type="term" value="C:membrane"/>
    <property type="evidence" value="ECO:0007669"/>
    <property type="project" value="UniProtKB-SubCell"/>
</dbReference>
<evidence type="ECO:0000256" key="4">
    <source>
        <dbReference type="ARBA" id="ARBA00022676"/>
    </source>
</evidence>
<evidence type="ECO:0000256" key="7">
    <source>
        <dbReference type="ARBA" id="ARBA00022989"/>
    </source>
</evidence>
<feature type="transmembrane region" description="Helical" evidence="9">
    <location>
        <begin position="314"/>
        <end position="339"/>
    </location>
</feature>
<dbReference type="Gene3D" id="3.90.550.10">
    <property type="entry name" value="Spore Coat Polysaccharide Biosynthesis Protein SpsA, Chain A"/>
    <property type="match status" value="1"/>
</dbReference>
<name>B8HQI2_CYAP4</name>
<dbReference type="eggNOG" id="COG1215">
    <property type="taxonomic scope" value="Bacteria"/>
</dbReference>
<dbReference type="PANTHER" id="PTHR12726">
    <property type="entry name" value="CERAMIDE GLUCOSYLTRANSFERASE"/>
    <property type="match status" value="1"/>
</dbReference>
<evidence type="ECO:0000256" key="3">
    <source>
        <dbReference type="ARBA" id="ARBA00004991"/>
    </source>
</evidence>
<feature type="transmembrane region" description="Helical" evidence="9">
    <location>
        <begin position="280"/>
        <end position="302"/>
    </location>
</feature>
<evidence type="ECO:0000256" key="6">
    <source>
        <dbReference type="ARBA" id="ARBA00022692"/>
    </source>
</evidence>
<sequence length="382" mass="42798">MITLLEITLLVLVAGSVVFYLFCALCTWQFFRSKEPVLSPGESGGISVLVPVRGLEEGAWENWLSLCTQNYPNYEVLFGVTDPADPAVPLLKELAKRYSERVQLFTNLEPRGLNHKDSNLSYLLEVVQNDILVFADSDIRVSPDYLSRVTAPLADPRVGMVTCAYIGYHPQSTGAAIASIGRCFDFIPSVLIARRLDQGLRFAIGVTIAMRRSTLEAAGGLHFNRIGSDYNLGKRVAQAGYRVELSHYVLNSDTGQEGIAEVMQRELRWARTIRFNRGPIYYTMVFCYGTVYCLPLLLLAGLHPWTIAITVVTLLIRYAQALVSIFSMNCKGLIPWLWLIPLRDLLSLVVWLNGAFGQFVYWRGRRLRISGDGLLVQPDQPN</sequence>
<dbReference type="InterPro" id="IPR025993">
    <property type="entry name" value="Ceramide_glucosylTrfase"/>
</dbReference>